<dbReference type="InterPro" id="IPR001611">
    <property type="entry name" value="Leu-rich_rpt"/>
</dbReference>
<dbReference type="Gene3D" id="3.80.10.10">
    <property type="entry name" value="Ribonuclease Inhibitor"/>
    <property type="match status" value="1"/>
</dbReference>
<keyword evidence="2" id="KW-0433">Leucine-rich repeat</keyword>
<dbReference type="InterPro" id="IPR011009">
    <property type="entry name" value="Kinase-like_dom_sf"/>
</dbReference>
<reference evidence="8 9" key="1">
    <citation type="submission" date="2023-10" db="EMBL/GenBank/DDBJ databases">
        <title>Genome-Wide Identification Analysis in wild type Solanum Pinnatisectum Reveals Some Genes Defensing Phytophthora Infestans.</title>
        <authorList>
            <person name="Sun C."/>
        </authorList>
    </citation>
    <scope>NUCLEOTIDE SEQUENCE [LARGE SCALE GENOMIC DNA]</scope>
    <source>
        <strain evidence="8">LQN</strain>
        <tissue evidence="8">Leaf</tissue>
    </source>
</reference>
<dbReference type="Proteomes" id="UP001311915">
    <property type="component" value="Unassembled WGS sequence"/>
</dbReference>
<evidence type="ECO:0000256" key="6">
    <source>
        <dbReference type="ARBA" id="ARBA00023136"/>
    </source>
</evidence>
<dbReference type="EMBL" id="JAWPEI010000003">
    <property type="protein sequence ID" value="KAK4731336.1"/>
    <property type="molecule type" value="Genomic_DNA"/>
</dbReference>
<dbReference type="PANTHER" id="PTHR27008:SF602">
    <property type="entry name" value="LRR RECEPTOR-LIKE SERINE_THREONINE-PROTEIN KINASE EFR"/>
    <property type="match status" value="1"/>
</dbReference>
<dbReference type="SUPFAM" id="SSF56112">
    <property type="entry name" value="Protein kinase-like (PK-like)"/>
    <property type="match status" value="1"/>
</dbReference>
<dbReference type="SUPFAM" id="SSF52058">
    <property type="entry name" value="L domain-like"/>
    <property type="match status" value="1"/>
</dbReference>
<keyword evidence="6" id="KW-0472">Membrane</keyword>
<dbReference type="AlphaFoldDB" id="A0AAV9M034"/>
<dbReference type="InterPro" id="IPR032675">
    <property type="entry name" value="LRR_dom_sf"/>
</dbReference>
<dbReference type="InterPro" id="IPR017441">
    <property type="entry name" value="Protein_kinase_ATP_BS"/>
</dbReference>
<dbReference type="Pfam" id="PF00560">
    <property type="entry name" value="LRR_1"/>
    <property type="match status" value="2"/>
</dbReference>
<dbReference type="PANTHER" id="PTHR27008">
    <property type="entry name" value="OS04G0122200 PROTEIN"/>
    <property type="match status" value="1"/>
</dbReference>
<protein>
    <recommendedName>
        <fullName evidence="10">Protein kinase domain-containing protein</fullName>
    </recommendedName>
</protein>
<proteinExistence type="predicted"/>
<dbReference type="Gene3D" id="3.30.200.20">
    <property type="entry name" value="Phosphorylase Kinase, domain 1"/>
    <property type="match status" value="1"/>
</dbReference>
<evidence type="ECO:0000256" key="7">
    <source>
        <dbReference type="PROSITE-ProRule" id="PRU10141"/>
    </source>
</evidence>
<dbReference type="InterPro" id="IPR051809">
    <property type="entry name" value="Plant_receptor-like_S/T_kinase"/>
</dbReference>
<gene>
    <name evidence="8" type="ORF">R3W88_024324</name>
</gene>
<evidence type="ECO:0008006" key="10">
    <source>
        <dbReference type="Google" id="ProtNLM"/>
    </source>
</evidence>
<dbReference type="GO" id="GO:0016020">
    <property type="term" value="C:membrane"/>
    <property type="evidence" value="ECO:0007669"/>
    <property type="project" value="UniProtKB-SubCell"/>
</dbReference>
<feature type="binding site" evidence="7">
    <location>
        <position position="158"/>
    </location>
    <ligand>
        <name>ATP</name>
        <dbReference type="ChEBI" id="CHEBI:30616"/>
    </ligand>
</feature>
<evidence type="ECO:0000256" key="1">
    <source>
        <dbReference type="ARBA" id="ARBA00004370"/>
    </source>
</evidence>
<comment type="subcellular location">
    <subcellularLocation>
        <location evidence="1">Membrane</location>
    </subcellularLocation>
</comment>
<keyword evidence="7" id="KW-0547">Nucleotide-binding</keyword>
<keyword evidence="3" id="KW-0812">Transmembrane</keyword>
<organism evidence="8 9">
    <name type="scientific">Solanum pinnatisectum</name>
    <name type="common">tansyleaf nightshade</name>
    <dbReference type="NCBI Taxonomy" id="50273"/>
    <lineage>
        <taxon>Eukaryota</taxon>
        <taxon>Viridiplantae</taxon>
        <taxon>Streptophyta</taxon>
        <taxon>Embryophyta</taxon>
        <taxon>Tracheophyta</taxon>
        <taxon>Spermatophyta</taxon>
        <taxon>Magnoliopsida</taxon>
        <taxon>eudicotyledons</taxon>
        <taxon>Gunneridae</taxon>
        <taxon>Pentapetalae</taxon>
        <taxon>asterids</taxon>
        <taxon>lamiids</taxon>
        <taxon>Solanales</taxon>
        <taxon>Solanaceae</taxon>
        <taxon>Solanoideae</taxon>
        <taxon>Solaneae</taxon>
        <taxon>Solanum</taxon>
    </lineage>
</organism>
<dbReference type="PROSITE" id="PS00107">
    <property type="entry name" value="PROTEIN_KINASE_ATP"/>
    <property type="match status" value="1"/>
</dbReference>
<sequence length="170" mass="18982">MLSLEFLDLCYNCLSGEIPKSLEALVYLKYINISFNKLSGEIPSGGPFAYVTSQSFLSNDGLCGDSQFNVKPCLTKLTEKSRRKRIALVCGYVVLRLRKTKKNASQANVSLVKGHERICYYELEQATNGFNESNMLGNGSFSMVYKGIHKDGTLFAAKLFNVHLEGIQKF</sequence>
<accession>A0AAV9M034</accession>
<evidence type="ECO:0000256" key="2">
    <source>
        <dbReference type="ARBA" id="ARBA00022614"/>
    </source>
</evidence>
<keyword evidence="9" id="KW-1185">Reference proteome</keyword>
<keyword evidence="7" id="KW-0067">ATP-binding</keyword>
<name>A0AAV9M034_9SOLN</name>
<evidence type="ECO:0000256" key="4">
    <source>
        <dbReference type="ARBA" id="ARBA00022737"/>
    </source>
</evidence>
<keyword evidence="4" id="KW-0677">Repeat</keyword>
<evidence type="ECO:0000313" key="9">
    <source>
        <dbReference type="Proteomes" id="UP001311915"/>
    </source>
</evidence>
<evidence type="ECO:0000256" key="3">
    <source>
        <dbReference type="ARBA" id="ARBA00022692"/>
    </source>
</evidence>
<evidence type="ECO:0000256" key="5">
    <source>
        <dbReference type="ARBA" id="ARBA00022989"/>
    </source>
</evidence>
<evidence type="ECO:0000313" key="8">
    <source>
        <dbReference type="EMBL" id="KAK4731336.1"/>
    </source>
</evidence>
<keyword evidence="5" id="KW-1133">Transmembrane helix</keyword>
<dbReference type="GO" id="GO:0005524">
    <property type="term" value="F:ATP binding"/>
    <property type="evidence" value="ECO:0007669"/>
    <property type="project" value="UniProtKB-UniRule"/>
</dbReference>
<comment type="caution">
    <text evidence="8">The sequence shown here is derived from an EMBL/GenBank/DDBJ whole genome shotgun (WGS) entry which is preliminary data.</text>
</comment>